<evidence type="ECO:0000313" key="3">
    <source>
        <dbReference type="Proteomes" id="UP000674318"/>
    </source>
</evidence>
<proteinExistence type="predicted"/>
<feature type="compositionally biased region" description="Polar residues" evidence="1">
    <location>
        <begin position="579"/>
        <end position="592"/>
    </location>
</feature>
<evidence type="ECO:0000313" key="2">
    <source>
        <dbReference type="EMBL" id="KAG5493913.1"/>
    </source>
</evidence>
<feature type="compositionally biased region" description="Low complexity" evidence="1">
    <location>
        <begin position="1043"/>
        <end position="1055"/>
    </location>
</feature>
<feature type="region of interest" description="Disordered" evidence="1">
    <location>
        <begin position="514"/>
        <end position="592"/>
    </location>
</feature>
<keyword evidence="3" id="KW-1185">Reference proteome</keyword>
<feature type="compositionally biased region" description="Low complexity" evidence="1">
    <location>
        <begin position="1087"/>
        <end position="1101"/>
    </location>
</feature>
<feature type="compositionally biased region" description="Basic and acidic residues" evidence="1">
    <location>
        <begin position="525"/>
        <end position="541"/>
    </location>
</feature>
<dbReference type="Proteomes" id="UP000674318">
    <property type="component" value="Unassembled WGS sequence"/>
</dbReference>
<feature type="region of interest" description="Disordered" evidence="1">
    <location>
        <begin position="1043"/>
        <end position="1114"/>
    </location>
</feature>
<sequence length="1333" mass="149211">MRSGSDESAFLTLSTDPPVAALQGACAVVYEAVCAEAIRLIFSLYALSQSGVVELGDELHRCREFISESECCPPVDSEPVTPPCHVRSFSLFQRTPSHEGAHFKPRSHQGMGESHGLTSAEARECITNASIYGLLTAAHLLRCSTWTAASLVPASLMDRHSAPTHASQLLTDARAAEELRTRESGWCATALVTFTEWLLLSFSSNPPPFLGSTLPSRALSTTEMEFAPTDGRDSFLLGVPPESADNDDNDANALRAVSMPAARQCRVFVVDSLPLYFSFLGTGKGHRQSSAPSPWGGSPRVANTSEKGCVHRWLLDDLPRWCAQVALNEQSKLWYHTYLLRHTLERWRARRGLRVVAHLSNAVDALPEVKSHPSALTAQIRNPSTDLRMPSFAGLGKGMEEDRRLFSRPNDASEAVTLPQAVSTQTPAEPPKPGNVDGQFSGVHSTVCFREVLAHDASMIAPETEPLSSIQSQDGPHSASTPTVTVLADRDPADAAASASMTCQLDNVLRGVARTRDSSSPGMDSEEKPGNVREGCEEEPHQRHRGSPLRQGHGNAVESLFASARASTSPSEREFTVDPSPTTASDNRTASSMIPLPHREERQEELVRDMVRRRRNAVARQVFSYWRDHRLYEALAARFLLTQRREATRAHCWAQWKRRQATTLQRDKEASDLARCDAYTAKNALQYFRGLLQRWKMAALARHFLLSTLGHRALRAWECNTRFVQAQRATPQPLIGARLVKWQVWTQWLHRRHESTADRFHARKRGAATLLLMKEACMRREALRLAMMQANALIARRAFQRWTWKRTIATRLNRFVEARLPQRTLVREAWENWRSRWRERQMRREREPQIRAFRVAQRAAMCFAQWVQRWRRETYVRACVARQKHRHVLHPAFLHWQQRMQLCVILRQGQEELALKISEQLQGRRVLRTWRRRAAQHVKHRRQLFSAVMVTDAERFWRFNQIARTFFHWRTHSFTIRRYNVDRRRGLPAAAQDAAGMSSLRGNGAVLSITGIIKTESRVEAGAEEEHIENSTDPAAIALLPLPPHSAASSSASPSKSQRGRRRHAGRGFTHVMRSPQRSPARGSSVAATRESASATEAAARGVPHSVGFGDINRDDRVAPTAATHGGLRVAQSRQLAIPHGKRTIALQRQLLAVQGHQRPSLLLAGPRARASRTWLKTTPPAWQARYDPPFSRSSTPRRTATRPRALLLNNTVEPHWHDKKGDDSSEIRALRRSPTATPLSTTCEAKGTPRPPQGAAAPRYTAALVDSPHTSPLPQRQRNGGAHLQAHGDYATLESGCVPTASSHRLLRQMEELLWRIRTIEGGYGAPATGLM</sequence>
<feature type="compositionally biased region" description="Polar residues" evidence="1">
    <location>
        <begin position="1235"/>
        <end position="1244"/>
    </location>
</feature>
<comment type="caution">
    <text evidence="2">The sequence shown here is derived from an EMBL/GenBank/DDBJ whole genome shotgun (WGS) entry which is preliminary data.</text>
</comment>
<name>A0A836LB44_9TRYP</name>
<feature type="region of interest" description="Disordered" evidence="1">
    <location>
        <begin position="416"/>
        <end position="439"/>
    </location>
</feature>
<protein>
    <recommendedName>
        <fullName evidence="4">Sfi1 spindle body domain-containing protein</fullName>
    </recommendedName>
</protein>
<evidence type="ECO:0000256" key="1">
    <source>
        <dbReference type="SAM" id="MobiDB-lite"/>
    </source>
</evidence>
<dbReference type="OrthoDB" id="265608at2759"/>
<dbReference type="RefSeq" id="XP_067753948.1">
    <property type="nucleotide sequence ID" value="XM_067897791.1"/>
</dbReference>
<feature type="compositionally biased region" description="Basic and acidic residues" evidence="1">
    <location>
        <begin position="1215"/>
        <end position="1230"/>
    </location>
</feature>
<organism evidence="2 3">
    <name type="scientific">Porcisia hertigi</name>
    <dbReference type="NCBI Taxonomy" id="2761500"/>
    <lineage>
        <taxon>Eukaryota</taxon>
        <taxon>Discoba</taxon>
        <taxon>Euglenozoa</taxon>
        <taxon>Kinetoplastea</taxon>
        <taxon>Metakinetoplastina</taxon>
        <taxon>Trypanosomatida</taxon>
        <taxon>Trypanosomatidae</taxon>
        <taxon>Leishmaniinae</taxon>
        <taxon>Porcisia</taxon>
    </lineage>
</organism>
<evidence type="ECO:0008006" key="4">
    <source>
        <dbReference type="Google" id="ProtNLM"/>
    </source>
</evidence>
<reference evidence="2 3" key="1">
    <citation type="submission" date="2021-02" db="EMBL/GenBank/DDBJ databases">
        <title>Porcisia hertigi Genome sequencing and assembly.</title>
        <authorList>
            <person name="Almutairi H."/>
            <person name="Gatherer D."/>
        </authorList>
    </citation>
    <scope>NUCLEOTIDE SEQUENCE [LARGE SCALE GENOMIC DNA]</scope>
    <source>
        <strain evidence="2 3">C119</strain>
    </source>
</reference>
<feature type="region of interest" description="Disordered" evidence="1">
    <location>
        <begin position="1214"/>
        <end position="1257"/>
    </location>
</feature>
<dbReference type="EMBL" id="JAFJZO010000034">
    <property type="protein sequence ID" value="KAG5493913.1"/>
    <property type="molecule type" value="Genomic_DNA"/>
</dbReference>
<accession>A0A836LB44</accession>
<dbReference type="GeneID" id="94287868"/>
<gene>
    <name evidence="2" type="ORF">JKF63_01745</name>
</gene>
<dbReference type="KEGG" id="phet:94287868"/>